<dbReference type="GO" id="GO:0000976">
    <property type="term" value="F:transcription cis-regulatory region binding"/>
    <property type="evidence" value="ECO:0007669"/>
    <property type="project" value="TreeGrafter"/>
</dbReference>
<name>A0A7D4BWL7_9SPHN</name>
<protein>
    <submittedName>
        <fullName evidence="4">CerR family C-terminal domain-containing protein</fullName>
    </submittedName>
</protein>
<dbReference type="SUPFAM" id="SSF46689">
    <property type="entry name" value="Homeodomain-like"/>
    <property type="match status" value="1"/>
</dbReference>
<dbReference type="Gene3D" id="1.10.357.10">
    <property type="entry name" value="Tetracycline Repressor, domain 2"/>
    <property type="match status" value="1"/>
</dbReference>
<evidence type="ECO:0000313" key="4">
    <source>
        <dbReference type="EMBL" id="QKG72007.1"/>
    </source>
</evidence>
<dbReference type="PANTHER" id="PTHR30055">
    <property type="entry name" value="HTH-TYPE TRANSCRIPTIONAL REGULATOR RUTR"/>
    <property type="match status" value="1"/>
</dbReference>
<dbReference type="PROSITE" id="PS50977">
    <property type="entry name" value="HTH_TETR_2"/>
    <property type="match status" value="1"/>
</dbReference>
<dbReference type="RefSeq" id="WP_173215068.1">
    <property type="nucleotide sequence ID" value="NZ_CP053921.1"/>
</dbReference>
<dbReference type="GO" id="GO:0003700">
    <property type="term" value="F:DNA-binding transcription factor activity"/>
    <property type="evidence" value="ECO:0007669"/>
    <property type="project" value="TreeGrafter"/>
</dbReference>
<dbReference type="InterPro" id="IPR050109">
    <property type="entry name" value="HTH-type_TetR-like_transc_reg"/>
</dbReference>
<feature type="domain" description="HTH tetR-type" evidence="3">
    <location>
        <begin position="16"/>
        <end position="76"/>
    </location>
</feature>
<dbReference type="Pfam" id="PF00440">
    <property type="entry name" value="TetR_N"/>
    <property type="match status" value="1"/>
</dbReference>
<dbReference type="InterPro" id="IPR015292">
    <property type="entry name" value="Tscrpt_reg_YbiH_C"/>
</dbReference>
<dbReference type="KEGG" id="emv:HQR01_11870"/>
<evidence type="ECO:0000259" key="3">
    <source>
        <dbReference type="PROSITE" id="PS50977"/>
    </source>
</evidence>
<evidence type="ECO:0000256" key="1">
    <source>
        <dbReference type="ARBA" id="ARBA00023125"/>
    </source>
</evidence>
<organism evidence="4 5">
    <name type="scientific">Erythrobacter mangrovi</name>
    <dbReference type="NCBI Taxonomy" id="2739433"/>
    <lineage>
        <taxon>Bacteria</taxon>
        <taxon>Pseudomonadati</taxon>
        <taxon>Pseudomonadota</taxon>
        <taxon>Alphaproteobacteria</taxon>
        <taxon>Sphingomonadales</taxon>
        <taxon>Erythrobacteraceae</taxon>
        <taxon>Erythrobacter/Porphyrobacter group</taxon>
        <taxon>Erythrobacter</taxon>
    </lineage>
</organism>
<dbReference type="InterPro" id="IPR001647">
    <property type="entry name" value="HTH_TetR"/>
</dbReference>
<dbReference type="Gene3D" id="1.10.10.60">
    <property type="entry name" value="Homeodomain-like"/>
    <property type="match status" value="1"/>
</dbReference>
<dbReference type="PROSITE" id="PS01081">
    <property type="entry name" value="HTH_TETR_1"/>
    <property type="match status" value="1"/>
</dbReference>
<feature type="DNA-binding region" description="H-T-H motif" evidence="2">
    <location>
        <begin position="39"/>
        <end position="58"/>
    </location>
</feature>
<dbReference type="Proteomes" id="UP000504693">
    <property type="component" value="Chromosome"/>
</dbReference>
<dbReference type="InterPro" id="IPR009057">
    <property type="entry name" value="Homeodomain-like_sf"/>
</dbReference>
<dbReference type="AlphaFoldDB" id="A0A7D4BWL7"/>
<dbReference type="PANTHER" id="PTHR30055:SF219">
    <property type="entry name" value="TRANSCRIPTIONAL REGULATORY PROTEIN"/>
    <property type="match status" value="1"/>
</dbReference>
<dbReference type="EMBL" id="CP053921">
    <property type="protein sequence ID" value="QKG72007.1"/>
    <property type="molecule type" value="Genomic_DNA"/>
</dbReference>
<sequence length="229" mass="24061">MAQTEPASRGAYAKSAETRRTILDAAIVAFGEHGLEGASTRAIAAAAGVNQPALNYHFGSKDGLYVECARAIVERFAAGTAPASAAAIALLADGAPIEPVEALARLHQLMDALVETLVLNEEAAIWAGFVAREMNAPGAAFAILYENLWQPGTELAARLISAARGEHRPGEDSRLEALMLISNLIAFTNGRRVSKAIMGWSDIGSEQVAAVRRSIARQIDALVAAKTGE</sequence>
<evidence type="ECO:0000313" key="5">
    <source>
        <dbReference type="Proteomes" id="UP000504693"/>
    </source>
</evidence>
<dbReference type="InterPro" id="IPR023772">
    <property type="entry name" value="DNA-bd_HTH_TetR-type_CS"/>
</dbReference>
<reference evidence="4 5" key="1">
    <citation type="submission" date="2020-05" db="EMBL/GenBank/DDBJ databases">
        <title>Erythrobacter mangrovi sp. nov., isolated from rhizosphere soil of mangrove plant (Kandelia candel).</title>
        <authorList>
            <person name="Ye Y.H."/>
        </authorList>
    </citation>
    <scope>NUCLEOTIDE SEQUENCE [LARGE SCALE GENOMIC DNA]</scope>
    <source>
        <strain evidence="4 5">EB310</strain>
    </source>
</reference>
<evidence type="ECO:0000256" key="2">
    <source>
        <dbReference type="PROSITE-ProRule" id="PRU00335"/>
    </source>
</evidence>
<dbReference type="PRINTS" id="PR00455">
    <property type="entry name" value="HTHTETR"/>
</dbReference>
<keyword evidence="5" id="KW-1185">Reference proteome</keyword>
<proteinExistence type="predicted"/>
<keyword evidence="1 2" id="KW-0238">DNA-binding</keyword>
<dbReference type="InterPro" id="IPR036271">
    <property type="entry name" value="Tet_transcr_reg_TetR-rel_C_sf"/>
</dbReference>
<dbReference type="SUPFAM" id="SSF48498">
    <property type="entry name" value="Tetracyclin repressor-like, C-terminal domain"/>
    <property type="match status" value="1"/>
</dbReference>
<dbReference type="Pfam" id="PF09209">
    <property type="entry name" value="CecR_C"/>
    <property type="match status" value="1"/>
</dbReference>
<gene>
    <name evidence="4" type="ORF">HQR01_11870</name>
</gene>
<accession>A0A7D4BWL7</accession>